<dbReference type="GO" id="GO:0005886">
    <property type="term" value="C:plasma membrane"/>
    <property type="evidence" value="ECO:0007669"/>
    <property type="project" value="UniProtKB-SubCell"/>
</dbReference>
<dbReference type="RefSeq" id="WP_109089111.1">
    <property type="nucleotide sequence ID" value="NZ_QEXO01000003.1"/>
</dbReference>
<protein>
    <submittedName>
        <fullName evidence="7">Lysine transporter LysE</fullName>
    </submittedName>
</protein>
<reference evidence="7 8" key="2">
    <citation type="submission" date="2018-05" db="EMBL/GenBank/DDBJ databases">
        <authorList>
            <person name="Lanie J.A."/>
            <person name="Ng W.-L."/>
            <person name="Kazmierczak K.M."/>
            <person name="Andrzejewski T.M."/>
            <person name="Davidsen T.M."/>
            <person name="Wayne K.J."/>
            <person name="Tettelin H."/>
            <person name="Glass J.I."/>
            <person name="Rusch D."/>
            <person name="Podicherti R."/>
            <person name="Tsui H.-C.T."/>
            <person name="Winkler M.E."/>
        </authorList>
    </citation>
    <scope>NUCLEOTIDE SEQUENCE [LARGE SCALE GENOMIC DNA]</scope>
    <source>
        <strain evidence="7 8">YBY</strain>
    </source>
</reference>
<feature type="transmembrane region" description="Helical" evidence="6">
    <location>
        <begin position="39"/>
        <end position="62"/>
    </location>
</feature>
<dbReference type="PIRSF" id="PIRSF006324">
    <property type="entry name" value="LeuE"/>
    <property type="match status" value="1"/>
</dbReference>
<organism evidence="7 8">
    <name type="scientific">Alcaligenes faecalis</name>
    <dbReference type="NCBI Taxonomy" id="511"/>
    <lineage>
        <taxon>Bacteria</taxon>
        <taxon>Pseudomonadati</taxon>
        <taxon>Pseudomonadota</taxon>
        <taxon>Betaproteobacteria</taxon>
        <taxon>Burkholderiales</taxon>
        <taxon>Alcaligenaceae</taxon>
        <taxon>Alcaligenes</taxon>
    </lineage>
</organism>
<evidence type="ECO:0000256" key="3">
    <source>
        <dbReference type="ARBA" id="ARBA00022692"/>
    </source>
</evidence>
<evidence type="ECO:0000313" key="8">
    <source>
        <dbReference type="Proteomes" id="UP000245216"/>
    </source>
</evidence>
<dbReference type="Pfam" id="PF01810">
    <property type="entry name" value="LysE"/>
    <property type="match status" value="1"/>
</dbReference>
<dbReference type="EMBL" id="QEXO01000003">
    <property type="protein sequence ID" value="PWE13678.1"/>
    <property type="molecule type" value="Genomic_DNA"/>
</dbReference>
<dbReference type="Proteomes" id="UP000245216">
    <property type="component" value="Unassembled WGS sequence"/>
</dbReference>
<feature type="transmembrane region" description="Helical" evidence="6">
    <location>
        <begin position="142"/>
        <end position="166"/>
    </location>
</feature>
<evidence type="ECO:0000313" key="7">
    <source>
        <dbReference type="EMBL" id="PWE13678.1"/>
    </source>
</evidence>
<evidence type="ECO:0000256" key="6">
    <source>
        <dbReference type="SAM" id="Phobius"/>
    </source>
</evidence>
<comment type="subcellular location">
    <subcellularLocation>
        <location evidence="1">Cell membrane</location>
        <topology evidence="1">Multi-pass membrane protein</topology>
    </subcellularLocation>
</comment>
<evidence type="ECO:0000256" key="2">
    <source>
        <dbReference type="ARBA" id="ARBA00022475"/>
    </source>
</evidence>
<sequence>MHELLAVATITILAVISPGPDFAMVTRNGYSFGRKTGLISALGIAAGVQVHVVYTVLGVAILITQSPTLFWVMKVVGAAYLMYLGYQSFSNRAALDTDGDAGSVPSAWQAFGMGFLTNALNPKTMLFVVATFTQLVQPDAPFWLNFAYGFWMAFAHWVWFSIVALVFSNKRLRAAMLARQRLLDKVIGVALLGLGASLLFANSVSPGDLAG</sequence>
<evidence type="ECO:0000256" key="1">
    <source>
        <dbReference type="ARBA" id="ARBA00004651"/>
    </source>
</evidence>
<keyword evidence="5 6" id="KW-0472">Membrane</keyword>
<dbReference type="InterPro" id="IPR001123">
    <property type="entry name" value="LeuE-type"/>
</dbReference>
<evidence type="ECO:0000256" key="5">
    <source>
        <dbReference type="ARBA" id="ARBA00023136"/>
    </source>
</evidence>
<keyword evidence="4 6" id="KW-1133">Transmembrane helix</keyword>
<evidence type="ECO:0000256" key="4">
    <source>
        <dbReference type="ARBA" id="ARBA00022989"/>
    </source>
</evidence>
<dbReference type="GO" id="GO:0015171">
    <property type="term" value="F:amino acid transmembrane transporter activity"/>
    <property type="evidence" value="ECO:0007669"/>
    <property type="project" value="TreeGrafter"/>
</dbReference>
<dbReference type="PANTHER" id="PTHR30086:SF21">
    <property type="entry name" value="TRANSPORT PROTEIN"/>
    <property type="match status" value="1"/>
</dbReference>
<accession>A0A2U2BI41</accession>
<keyword evidence="3 6" id="KW-0812">Transmembrane</keyword>
<gene>
    <name evidence="7" type="ORF">DF183_10890</name>
</gene>
<feature type="transmembrane region" description="Helical" evidence="6">
    <location>
        <begin position="69"/>
        <end position="86"/>
    </location>
</feature>
<comment type="caution">
    <text evidence="7">The sequence shown here is derived from an EMBL/GenBank/DDBJ whole genome shotgun (WGS) entry which is preliminary data.</text>
</comment>
<name>A0A2U2BI41_ALCFA</name>
<keyword evidence="2" id="KW-1003">Cell membrane</keyword>
<reference evidence="7 8" key="1">
    <citation type="submission" date="2018-05" db="EMBL/GenBank/DDBJ databases">
        <title>Genome Sequence of an Efficient Indole-Degrading Bacterium, Alcaligenes sp.YBY.</title>
        <authorList>
            <person name="Yang B."/>
        </authorList>
    </citation>
    <scope>NUCLEOTIDE SEQUENCE [LARGE SCALE GENOMIC DNA]</scope>
    <source>
        <strain evidence="7 8">YBY</strain>
    </source>
</reference>
<dbReference type="AlphaFoldDB" id="A0A2U2BI41"/>
<feature type="transmembrane region" description="Helical" evidence="6">
    <location>
        <begin position="186"/>
        <end position="205"/>
    </location>
</feature>
<dbReference type="PANTHER" id="PTHR30086">
    <property type="entry name" value="ARGININE EXPORTER PROTEIN ARGO"/>
    <property type="match status" value="1"/>
</dbReference>
<proteinExistence type="predicted"/>